<dbReference type="NCBIfam" id="TIGR04174">
    <property type="entry name" value="IPTL_CTERM"/>
    <property type="match status" value="1"/>
</dbReference>
<evidence type="ECO:0000259" key="3">
    <source>
        <dbReference type="Pfam" id="PF07705"/>
    </source>
</evidence>
<evidence type="ECO:0000259" key="2">
    <source>
        <dbReference type="Pfam" id="PF07675"/>
    </source>
</evidence>
<dbReference type="Pfam" id="PF07675">
    <property type="entry name" value="Cleaved_Adhesin"/>
    <property type="match status" value="1"/>
</dbReference>
<dbReference type="STRING" id="1122198.SAMN02745729_11340"/>
<evidence type="ECO:0000256" key="1">
    <source>
        <dbReference type="SAM" id="SignalP"/>
    </source>
</evidence>
<evidence type="ECO:0000313" key="4">
    <source>
        <dbReference type="EMBL" id="SEB02022.1"/>
    </source>
</evidence>
<sequence length="793" mass="84331">MVILVKKGILSLSRLLSGLLCCFLFTGAYAQQSIFYEQGFEGSSFPPEGWSRTSIIGNNQWERSTDEARFGQASAYISYADPSGEDWLISPAFTVSAGDELSFYIRTDFSGYTPDELSVRVSSTGTLIANFTDEILNLKEGVNYPAEDTWDNHTLSLSAYEGETIHIAFRNTNENGDGVYIDQVALGTRPQVDIEVMSIEVEGPIAATTLEPKVTVSNRGIQNQPFTVRLEAEGNYISTRTVDALATHEMETVTFDSWTPEPGIKTLTATVELASDEISDNNTLSKAVTVLKTFPNQGWVSEDPLPGSKWASAVVGYTTTEAGPNNQLLVLAGNNGSGSTVSEVLSFDPDTGGWSSLSSAPQAVQHAQAFFSGGKIFLIGGYVAAFSPLSNNNVQIYDIATDSWSTGTNMPVAVGDYAAAQYQESLLYIIGGYTGNEDVNHVQVYDTQTDEWHMATPFPGTAVAGVRGGIARGKLVVAGGYNQTDGQTKQAYAGEIGADFTSINWSAVQDYPGGSLGRHAGVSLNRAWDPYVYFTGGDPTGTGSSAKADTWAFNVETQAWESGPTKPTAASNLMGFGTLEVDGVAYLATVGGYDGTNFVAVNEWLALGSAAPTTDFSLIPEGNIHPIEGRIIGGGDGCNIQSSASIAPEALASELPANVSFPYDLLELNLQYCDDGATVTVELTFPESLAENSQYWKYGLIPGTETAESGWYTIPLTINGNTATFELVDGGQGDNDGTANGFIQDPGGIGIFSANSGPGTGNSPVGIPTTQHWMLILMSLLLGGVGLKRLRYR</sequence>
<name>A0A1H4FZW6_9GAMM</name>
<dbReference type="PANTHER" id="PTHR45632">
    <property type="entry name" value="LD33804P"/>
    <property type="match status" value="1"/>
</dbReference>
<keyword evidence="1" id="KW-0732">Signal</keyword>
<dbReference type="SUPFAM" id="SSF117281">
    <property type="entry name" value="Kelch motif"/>
    <property type="match status" value="1"/>
</dbReference>
<dbReference type="Proteomes" id="UP000242469">
    <property type="component" value="Unassembled WGS sequence"/>
</dbReference>
<dbReference type="NCBIfam" id="NF038128">
    <property type="entry name" value="choice_anch_J"/>
    <property type="match status" value="1"/>
</dbReference>
<dbReference type="Pfam" id="PF07705">
    <property type="entry name" value="CARDB"/>
    <property type="match status" value="1"/>
</dbReference>
<dbReference type="InterPro" id="IPR011628">
    <property type="entry name" value="Cleaved_adhesin"/>
</dbReference>
<dbReference type="Gene3D" id="2.120.10.80">
    <property type="entry name" value="Kelch-type beta propeller"/>
    <property type="match status" value="2"/>
</dbReference>
<dbReference type="Pfam" id="PF24681">
    <property type="entry name" value="Kelch_KLHDC2_KLHL20_DRC7"/>
    <property type="match status" value="1"/>
</dbReference>
<organism evidence="4 5">
    <name type="scientific">Marinobacterium iners DSM 11526</name>
    <dbReference type="NCBI Taxonomy" id="1122198"/>
    <lineage>
        <taxon>Bacteria</taxon>
        <taxon>Pseudomonadati</taxon>
        <taxon>Pseudomonadota</taxon>
        <taxon>Gammaproteobacteria</taxon>
        <taxon>Oceanospirillales</taxon>
        <taxon>Oceanospirillaceae</taxon>
        <taxon>Marinobacterium</taxon>
    </lineage>
</organism>
<dbReference type="InterPro" id="IPR011635">
    <property type="entry name" value="CARDB"/>
</dbReference>
<feature type="domain" description="Cleaved adhesin" evidence="2">
    <location>
        <begin position="82"/>
        <end position="173"/>
    </location>
</feature>
<gene>
    <name evidence="4" type="ORF">SAMN02745729_11340</name>
</gene>
<dbReference type="InterPro" id="IPR015915">
    <property type="entry name" value="Kelch-typ_b-propeller"/>
</dbReference>
<dbReference type="Gene3D" id="2.60.120.200">
    <property type="match status" value="1"/>
</dbReference>
<feature type="signal peptide" evidence="1">
    <location>
        <begin position="1"/>
        <end position="30"/>
    </location>
</feature>
<keyword evidence="5" id="KW-1185">Reference proteome</keyword>
<dbReference type="EMBL" id="FNRJ01000013">
    <property type="protein sequence ID" value="SEB02022.1"/>
    <property type="molecule type" value="Genomic_DNA"/>
</dbReference>
<dbReference type="NCBIfam" id="NF041766">
    <property type="entry name" value="choice_anch_U"/>
    <property type="match status" value="1"/>
</dbReference>
<dbReference type="AlphaFoldDB" id="A0A1H4FZW6"/>
<dbReference type="OrthoDB" id="6192994at2"/>
<protein>
    <submittedName>
        <fullName evidence="4">IPTL-CTERM protein sorting domain-containing protein</fullName>
    </submittedName>
</protein>
<dbReference type="InterPro" id="IPR053784">
    <property type="entry name" value="Choice_anch_U_dom"/>
</dbReference>
<feature type="chain" id="PRO_5017185812" evidence="1">
    <location>
        <begin position="31"/>
        <end position="793"/>
    </location>
</feature>
<dbReference type="PANTHER" id="PTHR45632:SF24">
    <property type="entry name" value="GALACTOSE OXIDASE"/>
    <property type="match status" value="1"/>
</dbReference>
<proteinExistence type="predicted"/>
<accession>A0A1H4FZW6</accession>
<dbReference type="InterPro" id="IPR026442">
    <property type="entry name" value="IPTL_CTERM"/>
</dbReference>
<evidence type="ECO:0000313" key="5">
    <source>
        <dbReference type="Proteomes" id="UP000242469"/>
    </source>
</evidence>
<reference evidence="5" key="1">
    <citation type="submission" date="2016-10" db="EMBL/GenBank/DDBJ databases">
        <authorList>
            <person name="Varghese N."/>
            <person name="Submissions S."/>
        </authorList>
    </citation>
    <scope>NUCLEOTIDE SEQUENCE [LARGE SCALE GENOMIC DNA]</scope>
    <source>
        <strain evidence="5">DSM 11526</strain>
    </source>
</reference>
<dbReference type="InterPro" id="IPR006652">
    <property type="entry name" value="Kelch_1"/>
</dbReference>
<dbReference type="SMART" id="SM00612">
    <property type="entry name" value="Kelch"/>
    <property type="match status" value="4"/>
</dbReference>
<feature type="domain" description="CARDB" evidence="3">
    <location>
        <begin position="193"/>
        <end position="274"/>
    </location>
</feature>